<dbReference type="PATRIC" id="fig|237368.3.peg.3753"/>
<dbReference type="AlphaFoldDB" id="A0A0B0EDN1"/>
<dbReference type="InterPro" id="IPR025714">
    <property type="entry name" value="Methyltranfer_dom"/>
</dbReference>
<comment type="caution">
    <text evidence="2">The sequence shown here is derived from an EMBL/GenBank/DDBJ whole genome shotgun (WGS) entry which is preliminary data.</text>
</comment>
<dbReference type="Pfam" id="PF13679">
    <property type="entry name" value="Methyltransf_32"/>
    <property type="match status" value="1"/>
</dbReference>
<organism evidence="2 3">
    <name type="scientific">Candidatus Scalindua brodae</name>
    <dbReference type="NCBI Taxonomy" id="237368"/>
    <lineage>
        <taxon>Bacteria</taxon>
        <taxon>Pseudomonadati</taxon>
        <taxon>Planctomycetota</taxon>
        <taxon>Candidatus Brocadiia</taxon>
        <taxon>Candidatus Brocadiales</taxon>
        <taxon>Candidatus Scalinduaceae</taxon>
        <taxon>Candidatus Scalindua</taxon>
    </lineage>
</organism>
<reference evidence="2 3" key="1">
    <citation type="submission" date="2014-10" db="EMBL/GenBank/DDBJ databases">
        <title>Draft genome of anammox bacterium scalindua brodae, obtained using differential coverage binning of sequence data from two enrichment reactors.</title>
        <authorList>
            <person name="Speth D.R."/>
            <person name="Russ L."/>
            <person name="Kartal B."/>
            <person name="Op den Camp H.J."/>
            <person name="Dutilh B.E."/>
            <person name="Jetten M.S."/>
        </authorList>
    </citation>
    <scope>NUCLEOTIDE SEQUENCE [LARGE SCALE GENOMIC DNA]</scope>
    <source>
        <strain evidence="2">RU1</strain>
    </source>
</reference>
<dbReference type="PANTHER" id="PTHR13369">
    <property type="match status" value="1"/>
</dbReference>
<dbReference type="Proteomes" id="UP000030652">
    <property type="component" value="Unassembled WGS sequence"/>
</dbReference>
<dbReference type="EMBL" id="JRYO01000242">
    <property type="protein sequence ID" value="KHE90759.1"/>
    <property type="molecule type" value="Genomic_DNA"/>
</dbReference>
<gene>
    <name evidence="2" type="ORF">SCABRO_03481</name>
</gene>
<protein>
    <submittedName>
        <fullName evidence="2">Methyltransferase</fullName>
    </submittedName>
</protein>
<dbReference type="eggNOG" id="COG0500">
    <property type="taxonomic scope" value="Bacteria"/>
</dbReference>
<keyword evidence="2" id="KW-0808">Transferase</keyword>
<dbReference type="SUPFAM" id="SSF53335">
    <property type="entry name" value="S-adenosyl-L-methionine-dependent methyltransferases"/>
    <property type="match status" value="1"/>
</dbReference>
<dbReference type="CDD" id="cd02440">
    <property type="entry name" value="AdoMet_MTases"/>
    <property type="match status" value="1"/>
</dbReference>
<proteinExistence type="predicted"/>
<dbReference type="GO" id="GO:0008168">
    <property type="term" value="F:methyltransferase activity"/>
    <property type="evidence" value="ECO:0007669"/>
    <property type="project" value="UniProtKB-KW"/>
</dbReference>
<dbReference type="PANTHER" id="PTHR13369:SF3">
    <property type="entry name" value="METHYLTRANSFERASE DOMAIN-CONTAINING PROTEIN"/>
    <property type="match status" value="1"/>
</dbReference>
<name>A0A0B0EDN1_9BACT</name>
<dbReference type="GO" id="GO:0032259">
    <property type="term" value="P:methylation"/>
    <property type="evidence" value="ECO:0007669"/>
    <property type="project" value="UniProtKB-KW"/>
</dbReference>
<evidence type="ECO:0000313" key="3">
    <source>
        <dbReference type="Proteomes" id="UP000030652"/>
    </source>
</evidence>
<dbReference type="Gene3D" id="3.40.50.150">
    <property type="entry name" value="Vaccinia Virus protein VP39"/>
    <property type="match status" value="1"/>
</dbReference>
<accession>A0A0B0EDN1</accession>
<keyword evidence="2" id="KW-0489">Methyltransferase</keyword>
<dbReference type="GO" id="GO:0005737">
    <property type="term" value="C:cytoplasm"/>
    <property type="evidence" value="ECO:0007669"/>
    <property type="project" value="TreeGrafter"/>
</dbReference>
<evidence type="ECO:0000313" key="2">
    <source>
        <dbReference type="EMBL" id="KHE90759.1"/>
    </source>
</evidence>
<dbReference type="InterPro" id="IPR029063">
    <property type="entry name" value="SAM-dependent_MTases_sf"/>
</dbReference>
<evidence type="ECO:0000259" key="1">
    <source>
        <dbReference type="Pfam" id="PF13679"/>
    </source>
</evidence>
<sequence length="278" mass="31760">MKIINKAEIVNLLEQEGIISNPLGFRHSNGLLKKDMNKKINEIAGFCEQILKIINKYNKKKEIVFLECSCGKSYLSFVLSYIFEKEFNTKPFFFGVDTNDELIRRCEKIRADLDYENMIFKHGRTIDFNTDKKVDVVIALHACNTATDEAIAKGIEVGARYIMVVPCCQGQLRSQLKDHHPLTTVTQFGLLRSKFADILTDALRSQFLLGNGYYVELLEIVPPKLTPKNMLISARKTKNTSKRSLEGYHQLNNIFNTNFSLQDYLSEQPLNDDQACAC</sequence>
<feature type="domain" description="Methyltransferase" evidence="1">
    <location>
        <begin position="38"/>
        <end position="175"/>
    </location>
</feature>